<feature type="signal peptide" evidence="1">
    <location>
        <begin position="1"/>
        <end position="16"/>
    </location>
</feature>
<dbReference type="AlphaFoldDB" id="A0A5J4U0X7"/>
<reference evidence="2 3" key="1">
    <citation type="submission" date="2019-03" db="EMBL/GenBank/DDBJ databases">
        <title>Single cell metagenomics reveals metabolic interactions within the superorganism composed of flagellate Streblomastix strix and complex community of Bacteroidetes bacteria on its surface.</title>
        <authorList>
            <person name="Treitli S.C."/>
            <person name="Kolisko M."/>
            <person name="Husnik F."/>
            <person name="Keeling P."/>
            <person name="Hampl V."/>
        </authorList>
    </citation>
    <scope>NUCLEOTIDE SEQUENCE [LARGE SCALE GENOMIC DNA]</scope>
    <source>
        <strain evidence="2">ST1C</strain>
    </source>
</reference>
<comment type="caution">
    <text evidence="2">The sequence shown here is derived from an EMBL/GenBank/DDBJ whole genome shotgun (WGS) entry which is preliminary data.</text>
</comment>
<evidence type="ECO:0000256" key="1">
    <source>
        <dbReference type="SAM" id="SignalP"/>
    </source>
</evidence>
<feature type="chain" id="PRO_5023893974" evidence="1">
    <location>
        <begin position="17"/>
        <end position="102"/>
    </location>
</feature>
<keyword evidence="1" id="KW-0732">Signal</keyword>
<accession>A0A5J4U0X7</accession>
<evidence type="ECO:0000313" key="2">
    <source>
        <dbReference type="EMBL" id="KAA6364008.1"/>
    </source>
</evidence>
<sequence length="102" mass="11087">MRFLAIALLLIASHLAQNNSENAEAKHKTFGQEKYKKIDGFVTGGHSMHSSFRKSTSGKKFAGYEMSSSISEMIDKITNGSGDIIALKSNIRSPYVYGLGAV</sequence>
<name>A0A5J4U0X7_9EUKA</name>
<gene>
    <name evidence="2" type="ORF">EZS28_040466</name>
</gene>
<dbReference type="Proteomes" id="UP000324800">
    <property type="component" value="Unassembled WGS sequence"/>
</dbReference>
<dbReference type="EMBL" id="SNRW01022183">
    <property type="protein sequence ID" value="KAA6364008.1"/>
    <property type="molecule type" value="Genomic_DNA"/>
</dbReference>
<evidence type="ECO:0000313" key="3">
    <source>
        <dbReference type="Proteomes" id="UP000324800"/>
    </source>
</evidence>
<organism evidence="2 3">
    <name type="scientific">Streblomastix strix</name>
    <dbReference type="NCBI Taxonomy" id="222440"/>
    <lineage>
        <taxon>Eukaryota</taxon>
        <taxon>Metamonada</taxon>
        <taxon>Preaxostyla</taxon>
        <taxon>Oxymonadida</taxon>
        <taxon>Streblomastigidae</taxon>
        <taxon>Streblomastix</taxon>
    </lineage>
</organism>
<proteinExistence type="predicted"/>
<protein>
    <submittedName>
        <fullName evidence="2">Uncharacterized protein</fullName>
    </submittedName>
</protein>